<evidence type="ECO:0000259" key="6">
    <source>
        <dbReference type="PROSITE" id="PS50001"/>
    </source>
</evidence>
<evidence type="ECO:0000256" key="1">
    <source>
        <dbReference type="ARBA" id="ARBA00022588"/>
    </source>
</evidence>
<dbReference type="PANTHER" id="PTHR46051">
    <property type="entry name" value="SH2 DOMAIN-CONTAINING PROTEIN"/>
    <property type="match status" value="1"/>
</dbReference>
<dbReference type="PANTHER" id="PTHR46051:SF1">
    <property type="entry name" value="INOSITOL POLYPHOSPHATE-RELATED PHOSPHATASE DOMAIN-CONTAINING PROTEIN"/>
    <property type="match status" value="1"/>
</dbReference>
<keyword evidence="1" id="KW-0399">Innate immunity</keyword>
<evidence type="ECO:0000313" key="7">
    <source>
        <dbReference type="EMBL" id="RVE61576.1"/>
    </source>
</evidence>
<dbReference type="EMBL" id="CM012453">
    <property type="protein sequence ID" value="RVE61576.1"/>
    <property type="molecule type" value="Genomic_DNA"/>
</dbReference>
<keyword evidence="2" id="KW-0391">Immunity</keyword>
<evidence type="ECO:0000256" key="5">
    <source>
        <dbReference type="PROSITE-ProRule" id="PRU00191"/>
    </source>
</evidence>
<dbReference type="PROSITE" id="PS50001">
    <property type="entry name" value="SH2"/>
    <property type="match status" value="1"/>
</dbReference>
<dbReference type="SUPFAM" id="SSF55550">
    <property type="entry name" value="SH2 domain"/>
    <property type="match status" value="1"/>
</dbReference>
<keyword evidence="8" id="KW-1185">Reference proteome</keyword>
<dbReference type="InterPro" id="IPR036860">
    <property type="entry name" value="SH2_dom_sf"/>
</dbReference>
<feature type="domain" description="SH2" evidence="6">
    <location>
        <begin position="57"/>
        <end position="151"/>
    </location>
</feature>
<dbReference type="PRINTS" id="PR00401">
    <property type="entry name" value="SH2DOMAIN"/>
</dbReference>
<name>A0A437CFB4_ORYJA</name>
<evidence type="ECO:0000256" key="3">
    <source>
        <dbReference type="ARBA" id="ARBA00022999"/>
    </source>
</evidence>
<keyword evidence="4" id="KW-1064">Adaptive immunity</keyword>
<dbReference type="SMART" id="SM00252">
    <property type="entry name" value="SH2"/>
    <property type="match status" value="1"/>
</dbReference>
<accession>A0A437CFB4</accession>
<dbReference type="GO" id="GO:0009966">
    <property type="term" value="P:regulation of signal transduction"/>
    <property type="evidence" value="ECO:0007669"/>
    <property type="project" value="TreeGrafter"/>
</dbReference>
<reference evidence="7 8" key="1">
    <citation type="submission" date="2018-11" db="EMBL/GenBank/DDBJ databases">
        <authorList>
            <person name="Lopez-Roques C."/>
            <person name="Donnadieu C."/>
            <person name="Bouchez O."/>
            <person name="Klopp C."/>
            <person name="Cabau C."/>
            <person name="Zahm M."/>
        </authorList>
    </citation>
    <scope>NUCLEOTIDE SEQUENCE [LARGE SCALE GENOMIC DNA]</scope>
    <source>
        <strain evidence="7">RS831</strain>
        <tissue evidence="7">Whole body</tissue>
    </source>
</reference>
<keyword evidence="3 5" id="KW-0727">SH2 domain</keyword>
<protein>
    <recommendedName>
        <fullName evidence="6">SH2 domain-containing protein</fullName>
    </recommendedName>
</protein>
<evidence type="ECO:0000256" key="2">
    <source>
        <dbReference type="ARBA" id="ARBA00022859"/>
    </source>
</evidence>
<organism evidence="7 8">
    <name type="scientific">Oryzias javanicus</name>
    <name type="common">Javanese ricefish</name>
    <name type="synonym">Aplocheilus javanicus</name>
    <dbReference type="NCBI Taxonomy" id="123683"/>
    <lineage>
        <taxon>Eukaryota</taxon>
        <taxon>Metazoa</taxon>
        <taxon>Chordata</taxon>
        <taxon>Craniata</taxon>
        <taxon>Vertebrata</taxon>
        <taxon>Euteleostomi</taxon>
        <taxon>Actinopterygii</taxon>
        <taxon>Neopterygii</taxon>
        <taxon>Teleostei</taxon>
        <taxon>Neoteleostei</taxon>
        <taxon>Acanthomorphata</taxon>
        <taxon>Ovalentaria</taxon>
        <taxon>Atherinomorphae</taxon>
        <taxon>Beloniformes</taxon>
        <taxon>Adrianichthyidae</taxon>
        <taxon>Oryziinae</taxon>
        <taxon>Oryzias</taxon>
    </lineage>
</organism>
<dbReference type="OrthoDB" id="10053436at2759"/>
<reference evidence="7 8" key="2">
    <citation type="submission" date="2019-01" db="EMBL/GenBank/DDBJ databases">
        <title>A chromosome length genome reference of the Java medaka (oryzias javanicus).</title>
        <authorList>
            <person name="Herpin A."/>
            <person name="Takehana Y."/>
            <person name="Naruse K."/>
            <person name="Ansai S."/>
            <person name="Kawaguchi M."/>
        </authorList>
    </citation>
    <scope>NUCLEOTIDE SEQUENCE [LARGE SCALE GENOMIC DNA]</scope>
    <source>
        <strain evidence="7">RS831</strain>
        <tissue evidence="7">Whole body</tissue>
    </source>
</reference>
<dbReference type="OMA" id="EFVYMEV"/>
<evidence type="ECO:0000313" key="8">
    <source>
        <dbReference type="Proteomes" id="UP000283210"/>
    </source>
</evidence>
<dbReference type="AlphaFoldDB" id="A0A437CFB4"/>
<dbReference type="Gene3D" id="3.30.505.10">
    <property type="entry name" value="SH2 domain"/>
    <property type="match status" value="1"/>
</dbReference>
<dbReference type="GO" id="GO:0045087">
    <property type="term" value="P:innate immune response"/>
    <property type="evidence" value="ECO:0007669"/>
    <property type="project" value="UniProtKB-KW"/>
</dbReference>
<dbReference type="InterPro" id="IPR000980">
    <property type="entry name" value="SH2"/>
</dbReference>
<sequence length="178" mass="20309">MKLMRCLCSQKSVKTKSFSCLVTFRSLADGCSLLHFHQQDKCLRGNMEREGIFIQSIYYGKIGSVVTERLLERFGQDGSFLLRDSETVQGAYCLCVRKAPFVHTYRLLRSTCGWSLQDSGESLRRFEGLESLIDHYRRATVARVVPLTAPLDKTQIPNGICEEFLYMEMDCSVSKPND</sequence>
<dbReference type="GO" id="GO:0050776">
    <property type="term" value="P:regulation of immune response"/>
    <property type="evidence" value="ECO:0007669"/>
    <property type="project" value="TreeGrafter"/>
</dbReference>
<dbReference type="Pfam" id="PF00017">
    <property type="entry name" value="SH2"/>
    <property type="match status" value="1"/>
</dbReference>
<evidence type="ECO:0000256" key="4">
    <source>
        <dbReference type="ARBA" id="ARBA00023130"/>
    </source>
</evidence>
<dbReference type="GO" id="GO:0002250">
    <property type="term" value="P:adaptive immune response"/>
    <property type="evidence" value="ECO:0007669"/>
    <property type="project" value="UniProtKB-KW"/>
</dbReference>
<dbReference type="Proteomes" id="UP000283210">
    <property type="component" value="Chromosome 17"/>
</dbReference>
<gene>
    <name evidence="7" type="ORF">OJAV_G00172010</name>
</gene>
<proteinExistence type="predicted"/>